<dbReference type="Pfam" id="PF04542">
    <property type="entry name" value="Sigma70_r2"/>
    <property type="match status" value="1"/>
</dbReference>
<sequence length="171" mass="19335">MTDADLSALLPGMLPRLGAFALRMSGNRDDAEDLVQLACLRALERAHQLQPDTSPLGWVVSITHSIWINELRARNVRCRSRSEWGDWIDERVCDPAAHTPETELMHQQMLAAVVGLPIRQREVMWLVAVEQFTYKEAAEILHVPVGTVMSRLFRARQTFVERTSAISFSSP</sequence>
<dbReference type="InterPro" id="IPR007627">
    <property type="entry name" value="RNA_pol_sigma70_r2"/>
</dbReference>
<protein>
    <submittedName>
        <fullName evidence="8">RNA polymerase sigma 70</fullName>
    </submittedName>
</protein>
<dbReference type="EMBL" id="JRMB01000001">
    <property type="protein sequence ID" value="KGF64984.1"/>
    <property type="molecule type" value="Genomic_DNA"/>
</dbReference>
<dbReference type="InterPro" id="IPR013325">
    <property type="entry name" value="RNA_pol_sigma_r2"/>
</dbReference>
<dbReference type="SUPFAM" id="SSF88946">
    <property type="entry name" value="Sigma2 domain of RNA polymerase sigma factors"/>
    <property type="match status" value="1"/>
</dbReference>
<comment type="similarity">
    <text evidence="1">Belongs to the sigma-70 factor family. ECF subfamily.</text>
</comment>
<dbReference type="Proteomes" id="UP000029719">
    <property type="component" value="Unassembled WGS sequence"/>
</dbReference>
<evidence type="ECO:0000256" key="4">
    <source>
        <dbReference type="ARBA" id="ARBA00023125"/>
    </source>
</evidence>
<gene>
    <name evidence="8" type="ORF">LT42_03210</name>
</gene>
<dbReference type="Gene3D" id="1.10.10.10">
    <property type="entry name" value="Winged helix-like DNA-binding domain superfamily/Winged helix DNA-binding domain"/>
    <property type="match status" value="1"/>
</dbReference>
<dbReference type="InterPro" id="IPR013249">
    <property type="entry name" value="RNA_pol_sigma70_r4_t2"/>
</dbReference>
<dbReference type="NCBIfam" id="TIGR02937">
    <property type="entry name" value="sigma70-ECF"/>
    <property type="match status" value="1"/>
</dbReference>
<dbReference type="GO" id="GO:0003677">
    <property type="term" value="F:DNA binding"/>
    <property type="evidence" value="ECO:0007669"/>
    <property type="project" value="UniProtKB-KW"/>
</dbReference>
<comment type="caution">
    <text evidence="8">The sequence shown here is derived from an EMBL/GenBank/DDBJ whole genome shotgun (WGS) entry which is preliminary data.</text>
</comment>
<evidence type="ECO:0000313" key="8">
    <source>
        <dbReference type="EMBL" id="KGF64984.1"/>
    </source>
</evidence>
<dbReference type="PANTHER" id="PTHR43133:SF8">
    <property type="entry name" value="RNA POLYMERASE SIGMA FACTOR HI_1459-RELATED"/>
    <property type="match status" value="1"/>
</dbReference>
<reference evidence="8 9" key="1">
    <citation type="submission" date="2014-09" db="EMBL/GenBank/DDBJ databases">
        <title>Genome sequence of Pseudomonas lutea strain DSM 17257T.</title>
        <authorList>
            <person name="Kwak Y."/>
            <person name="Shin J.-H."/>
        </authorList>
    </citation>
    <scope>NUCLEOTIDE SEQUENCE [LARGE SCALE GENOMIC DNA]</scope>
    <source>
        <strain evidence="8 9">DSM 17257</strain>
    </source>
</reference>
<dbReference type="OrthoDB" id="9797134at2"/>
<keyword evidence="2" id="KW-0805">Transcription regulation</keyword>
<evidence type="ECO:0000313" key="9">
    <source>
        <dbReference type="Proteomes" id="UP000029719"/>
    </source>
</evidence>
<dbReference type="GO" id="GO:0016987">
    <property type="term" value="F:sigma factor activity"/>
    <property type="evidence" value="ECO:0007669"/>
    <property type="project" value="UniProtKB-KW"/>
</dbReference>
<dbReference type="InterPro" id="IPR014284">
    <property type="entry name" value="RNA_pol_sigma-70_dom"/>
</dbReference>
<dbReference type="InterPro" id="IPR036388">
    <property type="entry name" value="WH-like_DNA-bd_sf"/>
</dbReference>
<dbReference type="InterPro" id="IPR013324">
    <property type="entry name" value="RNA_pol_sigma_r3/r4-like"/>
</dbReference>
<evidence type="ECO:0000256" key="3">
    <source>
        <dbReference type="ARBA" id="ARBA00023082"/>
    </source>
</evidence>
<name>A0A9X0EFV4_9PSED</name>
<feature type="domain" description="RNA polymerase sigma-70 region 2" evidence="6">
    <location>
        <begin position="14"/>
        <end position="75"/>
    </location>
</feature>
<dbReference type="SUPFAM" id="SSF88659">
    <property type="entry name" value="Sigma3 and sigma4 domains of RNA polymerase sigma factors"/>
    <property type="match status" value="1"/>
</dbReference>
<dbReference type="CDD" id="cd06171">
    <property type="entry name" value="Sigma70_r4"/>
    <property type="match status" value="1"/>
</dbReference>
<dbReference type="Pfam" id="PF08281">
    <property type="entry name" value="Sigma70_r4_2"/>
    <property type="match status" value="1"/>
</dbReference>
<feature type="domain" description="RNA polymerase sigma factor 70 region 4 type 2" evidence="7">
    <location>
        <begin position="107"/>
        <end position="157"/>
    </location>
</feature>
<dbReference type="GO" id="GO:0006352">
    <property type="term" value="P:DNA-templated transcription initiation"/>
    <property type="evidence" value="ECO:0007669"/>
    <property type="project" value="InterPro"/>
</dbReference>
<dbReference type="Gene3D" id="1.10.1740.10">
    <property type="match status" value="1"/>
</dbReference>
<evidence type="ECO:0000256" key="2">
    <source>
        <dbReference type="ARBA" id="ARBA00023015"/>
    </source>
</evidence>
<evidence type="ECO:0000256" key="5">
    <source>
        <dbReference type="ARBA" id="ARBA00023163"/>
    </source>
</evidence>
<proteinExistence type="inferred from homology"/>
<evidence type="ECO:0000259" key="6">
    <source>
        <dbReference type="Pfam" id="PF04542"/>
    </source>
</evidence>
<keyword evidence="4" id="KW-0238">DNA-binding</keyword>
<dbReference type="InterPro" id="IPR039425">
    <property type="entry name" value="RNA_pol_sigma-70-like"/>
</dbReference>
<keyword evidence="5" id="KW-0804">Transcription</keyword>
<accession>A0A9X0EFV4</accession>
<keyword evidence="3" id="KW-0731">Sigma factor</keyword>
<organism evidence="8 9">
    <name type="scientific">Pseudomonas lutea</name>
    <dbReference type="NCBI Taxonomy" id="243924"/>
    <lineage>
        <taxon>Bacteria</taxon>
        <taxon>Pseudomonadati</taxon>
        <taxon>Pseudomonadota</taxon>
        <taxon>Gammaproteobacteria</taxon>
        <taxon>Pseudomonadales</taxon>
        <taxon>Pseudomonadaceae</taxon>
        <taxon>Pseudomonas</taxon>
    </lineage>
</organism>
<evidence type="ECO:0000256" key="1">
    <source>
        <dbReference type="ARBA" id="ARBA00010641"/>
    </source>
</evidence>
<dbReference type="PANTHER" id="PTHR43133">
    <property type="entry name" value="RNA POLYMERASE ECF-TYPE SIGMA FACTO"/>
    <property type="match status" value="1"/>
</dbReference>
<evidence type="ECO:0000259" key="7">
    <source>
        <dbReference type="Pfam" id="PF08281"/>
    </source>
</evidence>
<dbReference type="AlphaFoldDB" id="A0A9X0EFV4"/>